<dbReference type="Proteomes" id="UP000886520">
    <property type="component" value="Chromosome 8"/>
</dbReference>
<organism evidence="2 3">
    <name type="scientific">Adiantum capillus-veneris</name>
    <name type="common">Maidenhair fern</name>
    <dbReference type="NCBI Taxonomy" id="13818"/>
    <lineage>
        <taxon>Eukaryota</taxon>
        <taxon>Viridiplantae</taxon>
        <taxon>Streptophyta</taxon>
        <taxon>Embryophyta</taxon>
        <taxon>Tracheophyta</taxon>
        <taxon>Polypodiopsida</taxon>
        <taxon>Polypodiidae</taxon>
        <taxon>Polypodiales</taxon>
        <taxon>Pteridineae</taxon>
        <taxon>Pteridaceae</taxon>
        <taxon>Vittarioideae</taxon>
        <taxon>Adiantum</taxon>
    </lineage>
</organism>
<comment type="caution">
    <text evidence="2">The sequence shown here is derived from an EMBL/GenBank/DDBJ whole genome shotgun (WGS) entry which is preliminary data.</text>
</comment>
<reference evidence="2" key="1">
    <citation type="submission" date="2021-01" db="EMBL/GenBank/DDBJ databases">
        <title>Adiantum capillus-veneris genome.</title>
        <authorList>
            <person name="Fang Y."/>
            <person name="Liao Q."/>
        </authorList>
    </citation>
    <scope>NUCLEOTIDE SEQUENCE</scope>
    <source>
        <strain evidence="2">H3</strain>
        <tissue evidence="2">Leaf</tissue>
    </source>
</reference>
<protein>
    <submittedName>
        <fullName evidence="2">Uncharacterized protein</fullName>
    </submittedName>
</protein>
<accession>A0A9D4ZL34</accession>
<feature type="region of interest" description="Disordered" evidence="1">
    <location>
        <begin position="1"/>
        <end position="21"/>
    </location>
</feature>
<evidence type="ECO:0000313" key="2">
    <source>
        <dbReference type="EMBL" id="KAI5076765.1"/>
    </source>
</evidence>
<gene>
    <name evidence="2" type="ORF">GOP47_0008830</name>
</gene>
<name>A0A9D4ZL34_ADICA</name>
<dbReference type="EMBL" id="JABFUD020000008">
    <property type="protein sequence ID" value="KAI5076765.1"/>
    <property type="molecule type" value="Genomic_DNA"/>
</dbReference>
<evidence type="ECO:0000313" key="3">
    <source>
        <dbReference type="Proteomes" id="UP000886520"/>
    </source>
</evidence>
<proteinExistence type="predicted"/>
<dbReference type="AlphaFoldDB" id="A0A9D4ZL34"/>
<sequence>MVLSSLGRDGWSGAEKADHAGEKHVWSRIVVVAVANDVRGETFDGPGLPLTVAWPGYAITAYCSP</sequence>
<keyword evidence="3" id="KW-1185">Reference proteome</keyword>
<evidence type="ECO:0000256" key="1">
    <source>
        <dbReference type="SAM" id="MobiDB-lite"/>
    </source>
</evidence>